<keyword evidence="6" id="KW-0325">Glycoprotein</keyword>
<reference evidence="10" key="1">
    <citation type="submission" date="2007-03" db="EMBL/GenBank/DDBJ databases">
        <title>Annotation of Culex pipiens quinquefasciatus.</title>
        <authorList>
            <consortium name="The Broad Institute Genome Sequencing Platform"/>
            <person name="Atkinson P.W."/>
            <person name="Hemingway J."/>
            <person name="Christensen B.M."/>
            <person name="Higgs S."/>
            <person name="Kodira C."/>
            <person name="Hannick L."/>
            <person name="Megy K."/>
            <person name="O'Leary S."/>
            <person name="Pearson M."/>
            <person name="Haas B.J."/>
            <person name="Mauceli E."/>
            <person name="Wortman J.R."/>
            <person name="Lee N.H."/>
            <person name="Guigo R."/>
            <person name="Stanke M."/>
            <person name="Alvarado L."/>
            <person name="Amedeo P."/>
            <person name="Antoine C.H."/>
            <person name="Arensburger P."/>
            <person name="Bidwell S.L."/>
            <person name="Crawford M."/>
            <person name="Camaro F."/>
            <person name="Devon K."/>
            <person name="Engels R."/>
            <person name="Hammond M."/>
            <person name="Howarth C."/>
            <person name="Koehrsen M."/>
            <person name="Lawson D."/>
            <person name="Montgomery P."/>
            <person name="Nene V."/>
            <person name="Nusbaum C."/>
            <person name="Puiu D."/>
            <person name="Romero-Severson J."/>
            <person name="Severson D.W."/>
            <person name="Shumway M."/>
            <person name="Sisk P."/>
            <person name="Stolte C."/>
            <person name="Zeng Q."/>
            <person name="Eisenstadt E."/>
            <person name="Fraser-Liggett C."/>
            <person name="Strausberg R."/>
            <person name="Galagan J."/>
            <person name="Birren B."/>
            <person name="Collins F.H."/>
        </authorList>
    </citation>
    <scope>NUCLEOTIDE SEQUENCE [LARGE SCALE GENOMIC DNA]</scope>
    <source>
        <strain evidence="10">JHB</strain>
    </source>
</reference>
<dbReference type="EMBL" id="DS232021">
    <property type="protein sequence ID" value="EDS32172.1"/>
    <property type="molecule type" value="Genomic_DNA"/>
</dbReference>
<organism>
    <name type="scientific">Culex quinquefasciatus</name>
    <name type="common">Southern house mosquito</name>
    <name type="synonym">Culex pungens</name>
    <dbReference type="NCBI Taxonomy" id="7176"/>
    <lineage>
        <taxon>Eukaryota</taxon>
        <taxon>Metazoa</taxon>
        <taxon>Ecdysozoa</taxon>
        <taxon>Arthropoda</taxon>
        <taxon>Hexapoda</taxon>
        <taxon>Insecta</taxon>
        <taxon>Pterygota</taxon>
        <taxon>Neoptera</taxon>
        <taxon>Endopterygota</taxon>
        <taxon>Diptera</taxon>
        <taxon>Nematocera</taxon>
        <taxon>Culicoidea</taxon>
        <taxon>Culicidae</taxon>
        <taxon>Culicinae</taxon>
        <taxon>Culicini</taxon>
        <taxon>Culex</taxon>
        <taxon>Culex</taxon>
    </lineage>
</organism>
<accession>B0WPC2</accession>
<evidence type="ECO:0000256" key="4">
    <source>
        <dbReference type="ARBA" id="ARBA00022963"/>
    </source>
</evidence>
<proteinExistence type="inferred from homology"/>
<dbReference type="Gene3D" id="3.60.60.30">
    <property type="match status" value="1"/>
</dbReference>
<dbReference type="Proteomes" id="UP000002320">
    <property type="component" value="Unassembled WGS sequence"/>
</dbReference>
<dbReference type="VEuPathDB" id="VectorBase:CPIJ008975"/>
<name>B0WPC2_CULQU</name>
<keyword evidence="12" id="KW-1185">Reference proteome</keyword>
<comment type="similarity">
    <text evidence="1 7">Belongs to the phospholipase B-like family.</text>
</comment>
<evidence type="ECO:0000256" key="5">
    <source>
        <dbReference type="ARBA" id="ARBA00023098"/>
    </source>
</evidence>
<evidence type="ECO:0000256" key="9">
    <source>
        <dbReference type="SAM" id="Phobius"/>
    </source>
</evidence>
<dbReference type="KEGG" id="cqu:CpipJ_CPIJ008975"/>
<dbReference type="FunCoup" id="B0WPC2">
    <property type="interactions" value="51"/>
</dbReference>
<dbReference type="Pfam" id="PF04916">
    <property type="entry name" value="Phospholip_B"/>
    <property type="match status" value="1"/>
</dbReference>
<dbReference type="GO" id="GO:0009395">
    <property type="term" value="P:phospholipid catabolic process"/>
    <property type="evidence" value="ECO:0007669"/>
    <property type="project" value="TreeGrafter"/>
</dbReference>
<feature type="region of interest" description="Disordered" evidence="8">
    <location>
        <begin position="624"/>
        <end position="643"/>
    </location>
</feature>
<gene>
    <name evidence="11" type="primary">6041268</name>
    <name evidence="10" type="ORF">CpipJ_CPIJ008975</name>
</gene>
<dbReference type="OrthoDB" id="419508at2759"/>
<keyword evidence="5 7" id="KW-0443">Lipid metabolism</keyword>
<dbReference type="InterPro" id="IPR007000">
    <property type="entry name" value="PLipase_B-like"/>
</dbReference>
<keyword evidence="4 7" id="KW-0442">Lipid degradation</keyword>
<dbReference type="STRING" id="7176.B0WPC2"/>
<keyword evidence="3 7" id="KW-0378">Hydrolase</keyword>
<evidence type="ECO:0000313" key="12">
    <source>
        <dbReference type="Proteomes" id="UP000002320"/>
    </source>
</evidence>
<dbReference type="PANTHER" id="PTHR12370:SF3">
    <property type="entry name" value="PHOSPHOLIPASE B-LIKE 2-RELATED"/>
    <property type="match status" value="1"/>
</dbReference>
<evidence type="ECO:0000256" key="6">
    <source>
        <dbReference type="ARBA" id="ARBA00023180"/>
    </source>
</evidence>
<dbReference type="AlphaFoldDB" id="B0WPC2"/>
<protein>
    <recommendedName>
        <fullName evidence="7">Phospholipase B-like</fullName>
        <ecNumber evidence="7">3.1.1.-</ecNumber>
    </recommendedName>
</protein>
<sequence length="681" mass="76833">MRVVGTSSSRRYKLAKAAAVAGQGYFEECTILLHLFAGLGLEKGPKIGTMLKVVGASWYRTRISTYILVGACMLAFGAFFIADMERPVYNGTYCATAYWARNSGFRVEFWGQRNDLEAVPQGAVRACYSDSLLESGWSQLELESQQEFPDKIQAFAAGMLEGALSWHNIYLHWSNTVHAECSRDDQSEEFCDWLRKIITTNVETVKKMADMKSEHDHYWYQIGLFYDQLDGLEFGFRKGVRRSRQDYEIPMEDFLLMNSAVDIRDLKAYYMNYLDGESGLQLEPNKGMMLLKILESGGGLVKILLGHTSDGSYASMLRMVKKYTLRYHFSEDSSVDRVVPSTNIVFTGYPATLASLDDFYMLSGDRHRMVAAGIKIANDNLNLWTKIDLVRSVALAPRVMATNRLAHSGRVWAKYFARSPSTGAKQWLIVDMKRLNRGLNVTDESAEVEEILAAAAAGGHVEPNEYEEHHTETRHMDDYVDVNFEEHASRTASVSRISDGGLFWVVDQLPGRLHAEDMTEAIIRDGYWLGTGVPIFKELADIGRVKTNTTDSTQHSIQDKILNNITDLEGLAKFIRHSAYRGDLDQQRPMAFGNIDMKLLVDGNENSTTFQAYSGPLYDPPLSDGQAAKRSVMSEGEGEEPVRTRRLKPFEWSGAAKLDVRHQGQPDVWDFGRQSPQWAWD</sequence>
<dbReference type="OMA" id="RPVRNDM"/>
<dbReference type="EC" id="3.1.1.-" evidence="7"/>
<keyword evidence="2" id="KW-0732">Signal</keyword>
<feature type="transmembrane region" description="Helical" evidence="9">
    <location>
        <begin position="63"/>
        <end position="82"/>
    </location>
</feature>
<dbReference type="PANTHER" id="PTHR12370">
    <property type="entry name" value="PHOSPHOLIPASE B-RELATED"/>
    <property type="match status" value="1"/>
</dbReference>
<evidence type="ECO:0000256" key="1">
    <source>
        <dbReference type="ARBA" id="ARBA00007835"/>
    </source>
</evidence>
<evidence type="ECO:0000256" key="7">
    <source>
        <dbReference type="RuleBase" id="RU364138"/>
    </source>
</evidence>
<dbReference type="GO" id="GO:0005576">
    <property type="term" value="C:extracellular region"/>
    <property type="evidence" value="ECO:0007669"/>
    <property type="project" value="TreeGrafter"/>
</dbReference>
<comment type="function">
    <text evidence="7">Putative phospholipase.</text>
</comment>
<keyword evidence="9" id="KW-1133">Transmembrane helix</keyword>
<dbReference type="EnsemblMetazoa" id="CPIJ008975-RA">
    <property type="protein sequence ID" value="CPIJ008975-PA"/>
    <property type="gene ID" value="CPIJ008975"/>
</dbReference>
<evidence type="ECO:0000256" key="2">
    <source>
        <dbReference type="ARBA" id="ARBA00022729"/>
    </source>
</evidence>
<dbReference type="HOGENOM" id="CLU_027106_2_0_1"/>
<evidence type="ECO:0000313" key="10">
    <source>
        <dbReference type="EMBL" id="EDS32172.1"/>
    </source>
</evidence>
<evidence type="ECO:0000256" key="3">
    <source>
        <dbReference type="ARBA" id="ARBA00022801"/>
    </source>
</evidence>
<evidence type="ECO:0000313" key="11">
    <source>
        <dbReference type="EnsemblMetazoa" id="CPIJ008975-PA"/>
    </source>
</evidence>
<dbReference type="eggNOG" id="KOG3774">
    <property type="taxonomic scope" value="Eukaryota"/>
</dbReference>
<evidence type="ECO:0000256" key="8">
    <source>
        <dbReference type="SAM" id="MobiDB-lite"/>
    </source>
</evidence>
<reference evidence="11" key="2">
    <citation type="submission" date="2020-05" db="UniProtKB">
        <authorList>
            <consortium name="EnsemblMetazoa"/>
        </authorList>
    </citation>
    <scope>IDENTIFICATION</scope>
    <source>
        <strain evidence="11">JHB</strain>
    </source>
</reference>
<keyword evidence="9" id="KW-0472">Membrane</keyword>
<dbReference type="VEuPathDB" id="VectorBase:CQUJHB007324"/>
<dbReference type="InParanoid" id="B0WPC2"/>
<keyword evidence="9" id="KW-0812">Transmembrane</keyword>
<dbReference type="GO" id="GO:0004620">
    <property type="term" value="F:phospholipase activity"/>
    <property type="evidence" value="ECO:0007669"/>
    <property type="project" value="InterPro"/>
</dbReference>